<organism evidence="3 4">
    <name type="scientific">Mucilaginibacter gracilis</name>
    <dbReference type="NCBI Taxonomy" id="423350"/>
    <lineage>
        <taxon>Bacteria</taxon>
        <taxon>Pseudomonadati</taxon>
        <taxon>Bacteroidota</taxon>
        <taxon>Sphingobacteriia</taxon>
        <taxon>Sphingobacteriales</taxon>
        <taxon>Sphingobacteriaceae</taxon>
        <taxon>Mucilaginibacter</taxon>
    </lineage>
</organism>
<comment type="caution">
    <text evidence="3">The sequence shown here is derived from an EMBL/GenBank/DDBJ whole genome shotgun (WGS) entry which is preliminary data.</text>
</comment>
<evidence type="ECO:0000256" key="2">
    <source>
        <dbReference type="SAM" id="SignalP"/>
    </source>
</evidence>
<protein>
    <submittedName>
        <fullName evidence="3">Unsaturated rhamnogalacturonyl hydrolase</fullName>
    </submittedName>
</protein>
<dbReference type="EMBL" id="RBKU01000001">
    <property type="protein sequence ID" value="RKR80921.1"/>
    <property type="molecule type" value="Genomic_DNA"/>
</dbReference>
<dbReference type="Gene3D" id="1.50.10.10">
    <property type="match status" value="1"/>
</dbReference>
<evidence type="ECO:0000313" key="4">
    <source>
        <dbReference type="Proteomes" id="UP000268007"/>
    </source>
</evidence>
<name>A0A495IX23_9SPHI</name>
<proteinExistence type="predicted"/>
<feature type="signal peptide" evidence="2">
    <location>
        <begin position="1"/>
        <end position="23"/>
    </location>
</feature>
<evidence type="ECO:0000256" key="1">
    <source>
        <dbReference type="ARBA" id="ARBA00022801"/>
    </source>
</evidence>
<dbReference type="InterPro" id="IPR052043">
    <property type="entry name" value="PolySaccharide_Degr_Enz"/>
</dbReference>
<sequence>MKKIIKLGTILISTLAAASLTQAQDKPLSQKIAATIMKNMPSDTSAAAGGKPFKRWNYDEGVILKGFEGVWLQTADKSYFKYIQQSMDNLISADGSTITGYKSDAYTLDNVLCGRNLLTLYNVTGMPKYLKAATTLYDQLKKQPRTPEGGFWHKKVYEDQMWLDGLYMAQSFYAEYAAEFHHEEDFDDIAKQYILMEQHARDPKTGLLYHGWDYSKKQKWADPKTGLSPNFWARADGWYAMALVDVLDYLPANHPKRPEIVAILNRLATAIQKYQDPKSSVWYDILDKAGEKGNYLESSASSMFVYALAKGVRQGNLPESFLAVANKGYAGIIKQFIETDANGLTNLNGTVSVSGLGGNPYRDGSYAYYLSEKVVTNDPKGIGAFLQAAVEMERLTNRNLGKGKTVILDSYFNDEHKKDVTGATISYHYKWGEEDNNGFNFFNNVFQNYGVKTTTLFEAPTASNLKKGDIYIIVDPDIPKENPNTKYIEEAHVKAISDWVKAGGMLIVLNNDTGNAEFKHLNKLMAKFGIQFNEDSRNHVTTPHFETGAINIPTTDPIFKTAKKIYIKEISTFAVSAPAVASLVDGKDVIIATAKYGKGTVFAVGDPWFYNEYTDGRKLPADYDNYKAANDLVKWALKQIQK</sequence>
<evidence type="ECO:0000313" key="3">
    <source>
        <dbReference type="EMBL" id="RKR80921.1"/>
    </source>
</evidence>
<dbReference type="PANTHER" id="PTHR33886:SF8">
    <property type="entry name" value="UNSATURATED RHAMNOGALACTURONAN HYDROLASE (EUROFUNG)"/>
    <property type="match status" value="1"/>
</dbReference>
<gene>
    <name evidence="3" type="ORF">BDD43_1059</name>
</gene>
<keyword evidence="2" id="KW-0732">Signal</keyword>
<dbReference type="InterPro" id="IPR010905">
    <property type="entry name" value="Glyco_hydro_88"/>
</dbReference>
<reference evidence="3 4" key="1">
    <citation type="submission" date="2018-10" db="EMBL/GenBank/DDBJ databases">
        <title>Genomic Encyclopedia of Archaeal and Bacterial Type Strains, Phase II (KMG-II): from individual species to whole genera.</title>
        <authorList>
            <person name="Goeker M."/>
        </authorList>
    </citation>
    <scope>NUCLEOTIDE SEQUENCE [LARGE SCALE GENOMIC DNA]</scope>
    <source>
        <strain evidence="3 4">DSM 18602</strain>
    </source>
</reference>
<feature type="chain" id="PRO_5019796025" evidence="2">
    <location>
        <begin position="24"/>
        <end position="642"/>
    </location>
</feature>
<dbReference type="OrthoDB" id="6381507at2"/>
<dbReference type="InterPro" id="IPR029062">
    <property type="entry name" value="Class_I_gatase-like"/>
</dbReference>
<dbReference type="InterPro" id="IPR008928">
    <property type="entry name" value="6-hairpin_glycosidase_sf"/>
</dbReference>
<dbReference type="Proteomes" id="UP000268007">
    <property type="component" value="Unassembled WGS sequence"/>
</dbReference>
<dbReference type="Gene3D" id="3.40.50.880">
    <property type="match status" value="1"/>
</dbReference>
<dbReference type="AlphaFoldDB" id="A0A495IX23"/>
<dbReference type="SUPFAM" id="SSF48208">
    <property type="entry name" value="Six-hairpin glycosidases"/>
    <property type="match status" value="1"/>
</dbReference>
<dbReference type="InterPro" id="IPR012341">
    <property type="entry name" value="6hp_glycosidase-like_sf"/>
</dbReference>
<dbReference type="Pfam" id="PF07470">
    <property type="entry name" value="Glyco_hydro_88"/>
    <property type="match status" value="1"/>
</dbReference>
<keyword evidence="4" id="KW-1185">Reference proteome</keyword>
<dbReference type="PANTHER" id="PTHR33886">
    <property type="entry name" value="UNSATURATED RHAMNOGALACTURONAN HYDROLASE (EUROFUNG)"/>
    <property type="match status" value="1"/>
</dbReference>
<keyword evidence="1 3" id="KW-0378">Hydrolase</keyword>
<dbReference type="SUPFAM" id="SSF52317">
    <property type="entry name" value="Class I glutamine amidotransferase-like"/>
    <property type="match status" value="1"/>
</dbReference>
<dbReference type="GO" id="GO:0016787">
    <property type="term" value="F:hydrolase activity"/>
    <property type="evidence" value="ECO:0007669"/>
    <property type="project" value="UniProtKB-KW"/>
</dbReference>
<dbReference type="RefSeq" id="WP_121196737.1">
    <property type="nucleotide sequence ID" value="NZ_RBKU01000001.1"/>
</dbReference>
<dbReference type="GO" id="GO:0005975">
    <property type="term" value="P:carbohydrate metabolic process"/>
    <property type="evidence" value="ECO:0007669"/>
    <property type="project" value="InterPro"/>
</dbReference>
<accession>A0A495IX23</accession>